<evidence type="ECO:0000256" key="4">
    <source>
        <dbReference type="ARBA" id="ARBA00022833"/>
    </source>
</evidence>
<feature type="compositionally biased region" description="Low complexity" evidence="9">
    <location>
        <begin position="521"/>
        <end position="535"/>
    </location>
</feature>
<evidence type="ECO:0000259" key="11">
    <source>
        <dbReference type="PROSITE" id="PS50106"/>
    </source>
</evidence>
<evidence type="ECO:0000259" key="10">
    <source>
        <dbReference type="PROSITE" id="PS50081"/>
    </source>
</evidence>
<dbReference type="GO" id="GO:0008289">
    <property type="term" value="F:lipid binding"/>
    <property type="evidence" value="ECO:0007669"/>
    <property type="project" value="UniProtKB-KW"/>
</dbReference>
<dbReference type="GO" id="GO:0006869">
    <property type="term" value="P:lipid transport"/>
    <property type="evidence" value="ECO:0007669"/>
    <property type="project" value="UniProtKB-KW"/>
</dbReference>
<feature type="compositionally biased region" description="Acidic residues" evidence="9">
    <location>
        <begin position="1145"/>
        <end position="1157"/>
    </location>
</feature>
<feature type="coiled-coil region" evidence="8">
    <location>
        <begin position="985"/>
        <end position="1042"/>
    </location>
</feature>
<feature type="domain" description="Phorbol-ester/DAG-type" evidence="10">
    <location>
        <begin position="749"/>
        <end position="799"/>
    </location>
</feature>
<feature type="compositionally biased region" description="Basic and acidic residues" evidence="9">
    <location>
        <begin position="1158"/>
        <end position="1171"/>
    </location>
</feature>
<evidence type="ECO:0000259" key="12">
    <source>
        <dbReference type="PROSITE" id="PS51847"/>
    </source>
</evidence>
<dbReference type="InterPro" id="IPR035892">
    <property type="entry name" value="C2_domain_sf"/>
</dbReference>
<dbReference type="InterPro" id="IPR002219">
    <property type="entry name" value="PKC_DAG/PE"/>
</dbReference>
<dbReference type="OMA" id="TEPIIGH"/>
<feature type="compositionally biased region" description="Polar residues" evidence="9">
    <location>
        <begin position="490"/>
        <end position="506"/>
    </location>
</feature>
<dbReference type="PROSITE" id="PS50081">
    <property type="entry name" value="ZF_DAG_PE_2"/>
    <property type="match status" value="1"/>
</dbReference>
<feature type="region of interest" description="Disordered" evidence="9">
    <location>
        <begin position="1200"/>
        <end position="1221"/>
    </location>
</feature>
<dbReference type="GO" id="GO:0016020">
    <property type="term" value="C:membrane"/>
    <property type="evidence" value="ECO:0007669"/>
    <property type="project" value="UniProtKB-SubCell"/>
</dbReference>
<dbReference type="PROSITE" id="PS50106">
    <property type="entry name" value="PDZ"/>
    <property type="match status" value="1"/>
</dbReference>
<dbReference type="InterPro" id="IPR039275">
    <property type="entry name" value="PDZD8"/>
</dbReference>
<evidence type="ECO:0000256" key="9">
    <source>
        <dbReference type="SAM" id="MobiDB-lite"/>
    </source>
</evidence>
<accession>A0A8W8L2G5</accession>
<organism evidence="13 14">
    <name type="scientific">Magallana gigas</name>
    <name type="common">Pacific oyster</name>
    <name type="synonym">Crassostrea gigas</name>
    <dbReference type="NCBI Taxonomy" id="29159"/>
    <lineage>
        <taxon>Eukaryota</taxon>
        <taxon>Metazoa</taxon>
        <taxon>Spiralia</taxon>
        <taxon>Lophotrochozoa</taxon>
        <taxon>Mollusca</taxon>
        <taxon>Bivalvia</taxon>
        <taxon>Autobranchia</taxon>
        <taxon>Pteriomorphia</taxon>
        <taxon>Ostreida</taxon>
        <taxon>Ostreoidea</taxon>
        <taxon>Ostreidae</taxon>
        <taxon>Magallana</taxon>
    </lineage>
</organism>
<dbReference type="Pfam" id="PF00130">
    <property type="entry name" value="C1_1"/>
    <property type="match status" value="1"/>
</dbReference>
<evidence type="ECO:0000256" key="7">
    <source>
        <dbReference type="ARBA" id="ARBA00023136"/>
    </source>
</evidence>
<dbReference type="GO" id="GO:0046872">
    <property type="term" value="F:metal ion binding"/>
    <property type="evidence" value="ECO:0007669"/>
    <property type="project" value="UniProtKB-KW"/>
</dbReference>
<evidence type="ECO:0000256" key="2">
    <source>
        <dbReference type="ARBA" id="ARBA00022448"/>
    </source>
</evidence>
<dbReference type="InterPro" id="IPR001478">
    <property type="entry name" value="PDZ"/>
</dbReference>
<sequence>MLVTAILCSFIFGVVFTLLVQFLFLRNQLNNTPVEPIKNRPQFTDFKLPKELFEALKEALKKDQKESCLALNLIICFLFRELKDKQFIRRWVIKKMNLEFAELMQKTAGRILEQITVQEFNLGPAFPVIKSVAVKGTKIEKDAIDKLDVEVDLDYRGGFQLALGIDLVLGKQVFLSVTVMNLQGRARLQFSHKPYTHWSFSFYEEPQIDFLVESKFGGRATPQLTSLIIKQIKRTIRKKHTLPNYKFRMKPFFTPPPPRVPQKDLFVNGAKIGQGKLTVTIKGCSRLIDVPADSLLYCTLSVDSCPWLELLEKKKRIWVIQDIEIIKGSAESIGLSFKEDFLLDKYEDVVVVDFITADSPADKSDIRKGDILTYINNVKVTTSKQAAKLFKGAGERFLVRIERARMKNHAPHDLQITEDNVSIKDFPQSDVTKTSECSEDFVNISINTQQVAKTSYPLPSPSSSPQKRVLDLVNTGLGKGKTLLKGRLKSNTINEPPTNLQVTETKGSPLPIRRNLSDKNLSQLGTSPSGSSGSLPFEDAEFKARCQSDASSIKSLESAEGQPLENSEDEDENFDIIQTIEIPSCSNPTWNETFTFNVEADEKFLNVCVSCKIPEKLDKQNKIVKPSKVFPVGQVSLPLLDVCLDCMMTLQGDTQQTVALEPTEARAGASRGKFASYSGHPGFDPALCFGDITLSLSHHPHNLGDRERKQMTRKLPVPVPVTIKKEERAPATMAEVALEGATKKIEKGKHDLILTNFETATYCNFCGKKIWLKQAYLCSLCKMKCHKKCAEKYQTETLCTESGPMRKSDPTVPWKPLLVKKEVEKKKIVDTSTNILKKFTQKKTTTPTLQPPIHKPTTPTHVLPYTLSPSISPASLRRRNSAPNTESATDLGKGSRFAATTVTHTHSTSSLQHFVSSLSQPCVDDSRSLANSDYTSDESDFEMEEMISAGMKKKRKGQNLDEMVVMAAKEMGKELYADLSLAERKAKLDAMVSKLQKEIDEESENKRDLVKAEEETIDLAHKALLRNQIEKSEEKVEALMMMMLHHCAGLQYCLDQEQEEKQRRASSDMSSASIDKNTKQPLKETKSSDSNLGKSLNKAEVQMVCPAISVEVASSPEENVEDFTLFPEKEDDSMHMEDPSNMSQDSEDSDQMQEEDEMYKSAIDEKEEDKGSLLSFTQPGTDVDEEDILADVLNTVTEIIEKSEGETDSSDIEDTITHSIQ</sequence>
<dbReference type="GO" id="GO:0005739">
    <property type="term" value="C:mitochondrion"/>
    <property type="evidence" value="ECO:0007669"/>
    <property type="project" value="GOC"/>
</dbReference>
<keyword evidence="8" id="KW-0175">Coiled coil</keyword>
<feature type="domain" description="PDZ" evidence="11">
    <location>
        <begin position="322"/>
        <end position="405"/>
    </location>
</feature>
<reference evidence="13" key="1">
    <citation type="submission" date="2022-08" db="UniProtKB">
        <authorList>
            <consortium name="EnsemblMetazoa"/>
        </authorList>
    </citation>
    <scope>IDENTIFICATION</scope>
    <source>
        <strain evidence="13">05x7-T-G4-1.051#20</strain>
    </source>
</reference>
<evidence type="ECO:0000256" key="5">
    <source>
        <dbReference type="ARBA" id="ARBA00023055"/>
    </source>
</evidence>
<feature type="region of interest" description="Disordered" evidence="9">
    <location>
        <begin position="485"/>
        <end position="537"/>
    </location>
</feature>
<dbReference type="CDD" id="cd20825">
    <property type="entry name" value="C1_PDZD8"/>
    <property type="match status" value="1"/>
</dbReference>
<dbReference type="PROSITE" id="PS00479">
    <property type="entry name" value="ZF_DAG_PE_1"/>
    <property type="match status" value="1"/>
</dbReference>
<evidence type="ECO:0008006" key="15">
    <source>
        <dbReference type="Google" id="ProtNLM"/>
    </source>
</evidence>
<dbReference type="Proteomes" id="UP000005408">
    <property type="component" value="Unassembled WGS sequence"/>
</dbReference>
<dbReference type="PROSITE" id="PS51847">
    <property type="entry name" value="SMP"/>
    <property type="match status" value="1"/>
</dbReference>
<keyword evidence="6" id="KW-0446">Lipid-binding</keyword>
<dbReference type="GO" id="GO:0051560">
    <property type="term" value="P:mitochondrial calcium ion homeostasis"/>
    <property type="evidence" value="ECO:0007669"/>
    <property type="project" value="InterPro"/>
</dbReference>
<evidence type="ECO:0000256" key="8">
    <source>
        <dbReference type="SAM" id="Coils"/>
    </source>
</evidence>
<dbReference type="EnsemblMetazoa" id="G25613.1">
    <property type="protein sequence ID" value="G25613.1:cds"/>
    <property type="gene ID" value="G25613"/>
</dbReference>
<keyword evidence="2" id="KW-0813">Transport</keyword>
<proteinExistence type="predicted"/>
<dbReference type="InterPro" id="IPR036034">
    <property type="entry name" value="PDZ_sf"/>
</dbReference>
<name>A0A8W8L2G5_MAGGI</name>
<dbReference type="GO" id="GO:1990456">
    <property type="term" value="P:mitochondrion-endoplasmic reticulum membrane tethering"/>
    <property type="evidence" value="ECO:0007669"/>
    <property type="project" value="InterPro"/>
</dbReference>
<feature type="compositionally biased region" description="Basic and acidic residues" evidence="9">
    <location>
        <begin position="1076"/>
        <end position="1087"/>
    </location>
</feature>
<dbReference type="InterPro" id="IPR041489">
    <property type="entry name" value="PDZ_6"/>
</dbReference>
<keyword evidence="7" id="KW-0472">Membrane</keyword>
<comment type="subcellular location">
    <subcellularLocation>
        <location evidence="1">Membrane</location>
    </subcellularLocation>
</comment>
<dbReference type="PANTHER" id="PTHR21519:SF1">
    <property type="entry name" value="PDZ DOMAIN-CONTAINING PROTEIN 8"/>
    <property type="match status" value="1"/>
</dbReference>
<evidence type="ECO:0000256" key="3">
    <source>
        <dbReference type="ARBA" id="ARBA00022723"/>
    </source>
</evidence>
<dbReference type="Gene3D" id="2.60.40.150">
    <property type="entry name" value="C2 domain"/>
    <property type="match status" value="1"/>
</dbReference>
<dbReference type="AlphaFoldDB" id="A0A8W8L2G5"/>
<dbReference type="Gene3D" id="2.30.42.10">
    <property type="match status" value="1"/>
</dbReference>
<evidence type="ECO:0000256" key="6">
    <source>
        <dbReference type="ARBA" id="ARBA00023121"/>
    </source>
</evidence>
<dbReference type="GO" id="GO:0044233">
    <property type="term" value="C:mitochondria-associated endoplasmic reticulum membrane contact site"/>
    <property type="evidence" value="ECO:0007669"/>
    <property type="project" value="InterPro"/>
</dbReference>
<dbReference type="SUPFAM" id="SSF57889">
    <property type="entry name" value="Cysteine-rich domain"/>
    <property type="match status" value="1"/>
</dbReference>
<protein>
    <recommendedName>
        <fullName evidence="15">PDZ domain-containing protein 8</fullName>
    </recommendedName>
</protein>
<dbReference type="SUPFAM" id="SSF50156">
    <property type="entry name" value="PDZ domain-like"/>
    <property type="match status" value="1"/>
</dbReference>
<keyword evidence="5" id="KW-0445">Lipid transport</keyword>
<dbReference type="CDD" id="cd21674">
    <property type="entry name" value="SMP_PDZD8"/>
    <property type="match status" value="1"/>
</dbReference>
<dbReference type="Pfam" id="PF17820">
    <property type="entry name" value="PDZ_6"/>
    <property type="match status" value="1"/>
</dbReference>
<dbReference type="InterPro" id="IPR031468">
    <property type="entry name" value="SMP_LBD"/>
</dbReference>
<dbReference type="SMART" id="SM00228">
    <property type="entry name" value="PDZ"/>
    <property type="match status" value="1"/>
</dbReference>
<dbReference type="SMART" id="SM00109">
    <property type="entry name" value="C1"/>
    <property type="match status" value="1"/>
</dbReference>
<evidence type="ECO:0000256" key="1">
    <source>
        <dbReference type="ARBA" id="ARBA00004370"/>
    </source>
</evidence>
<dbReference type="OrthoDB" id="10004596at2759"/>
<dbReference type="Gene3D" id="3.30.60.20">
    <property type="match status" value="1"/>
</dbReference>
<keyword evidence="4" id="KW-0862">Zinc</keyword>
<feature type="region of interest" description="Disordered" evidence="9">
    <location>
        <begin position="1059"/>
        <end position="1094"/>
    </location>
</feature>
<keyword evidence="14" id="KW-1185">Reference proteome</keyword>
<feature type="domain" description="SMP-LTD" evidence="12">
    <location>
        <begin position="64"/>
        <end position="251"/>
    </location>
</feature>
<evidence type="ECO:0000313" key="13">
    <source>
        <dbReference type="EnsemblMetazoa" id="G25613.1:cds"/>
    </source>
</evidence>
<dbReference type="InterPro" id="IPR046349">
    <property type="entry name" value="C1-like_sf"/>
</dbReference>
<dbReference type="Pfam" id="PF26547">
    <property type="entry name" value="PDZD8_N"/>
    <property type="match status" value="1"/>
</dbReference>
<dbReference type="PANTHER" id="PTHR21519">
    <property type="entry name" value="PDZ DOMAIN-CONTAINING PROTEIN 8"/>
    <property type="match status" value="1"/>
</dbReference>
<feature type="region of interest" description="Disordered" evidence="9">
    <location>
        <begin position="843"/>
        <end position="894"/>
    </location>
</feature>
<keyword evidence="3" id="KW-0479">Metal-binding</keyword>
<feature type="region of interest" description="Disordered" evidence="9">
    <location>
        <begin position="1130"/>
        <end position="1186"/>
    </location>
</feature>
<evidence type="ECO:0000313" key="14">
    <source>
        <dbReference type="Proteomes" id="UP000005408"/>
    </source>
</evidence>
<dbReference type="InterPro" id="IPR058801">
    <property type="entry name" value="PDZD8_N"/>
</dbReference>